<reference evidence="2" key="1">
    <citation type="journal article" date="2019" name="Int. J. Syst. Evol. Microbiol.">
        <title>The Global Catalogue of Microorganisms (GCM) 10K type strain sequencing project: providing services to taxonomists for standard genome sequencing and annotation.</title>
        <authorList>
            <consortium name="The Broad Institute Genomics Platform"/>
            <consortium name="The Broad Institute Genome Sequencing Center for Infectious Disease"/>
            <person name="Wu L."/>
            <person name="Ma J."/>
        </authorList>
    </citation>
    <scope>NUCLEOTIDE SEQUENCE [LARGE SCALE GENOMIC DNA]</scope>
    <source>
        <strain evidence="2">NBRC 108565</strain>
    </source>
</reference>
<gene>
    <name evidence="1" type="ORF">GCM10025865_01010</name>
</gene>
<dbReference type="RefSeq" id="WP_286218132.1">
    <property type="nucleotide sequence ID" value="NZ_AP027729.1"/>
</dbReference>
<evidence type="ECO:0000313" key="2">
    <source>
        <dbReference type="Proteomes" id="UP001321475"/>
    </source>
</evidence>
<keyword evidence="2" id="KW-1185">Reference proteome</keyword>
<protein>
    <submittedName>
        <fullName evidence="1">Uncharacterized protein</fullName>
    </submittedName>
</protein>
<proteinExistence type="predicted"/>
<sequence>MSRPTVEQVARALAAHSRCEYWPSHMSTWTCSIPGIHEGADNETARNDHLARAVLALFEPRTVTTAAELDALPQSTVILDANGEAVERCGHIETQDGRFSAWCALLLPSLRQSNEVELPATVLHVPTEGETR</sequence>
<organism evidence="1 2">
    <name type="scientific">Paraoerskovia sediminicola</name>
    <dbReference type="NCBI Taxonomy" id="1138587"/>
    <lineage>
        <taxon>Bacteria</taxon>
        <taxon>Bacillati</taxon>
        <taxon>Actinomycetota</taxon>
        <taxon>Actinomycetes</taxon>
        <taxon>Micrococcales</taxon>
        <taxon>Cellulomonadaceae</taxon>
        <taxon>Paraoerskovia</taxon>
    </lineage>
</organism>
<dbReference type="EMBL" id="AP027729">
    <property type="protein sequence ID" value="BDZ40802.1"/>
    <property type="molecule type" value="Genomic_DNA"/>
</dbReference>
<evidence type="ECO:0000313" key="1">
    <source>
        <dbReference type="EMBL" id="BDZ40802.1"/>
    </source>
</evidence>
<accession>A0ABN6XAW7</accession>
<name>A0ABN6XAW7_9CELL</name>
<dbReference type="Proteomes" id="UP001321475">
    <property type="component" value="Chromosome"/>
</dbReference>